<dbReference type="EMBL" id="CAJOBJ010281117">
    <property type="protein sequence ID" value="CAF5144114.1"/>
    <property type="molecule type" value="Genomic_DNA"/>
</dbReference>
<dbReference type="Proteomes" id="UP000681720">
    <property type="component" value="Unassembled WGS sequence"/>
</dbReference>
<dbReference type="InterPro" id="IPR036420">
    <property type="entry name" value="BRCT_dom_sf"/>
</dbReference>
<sequence>MSVSATLLSPFNGKTIVLELGREIGFKAKQDLINYLREQQAHISYILTASTDYILVTNNFDSYKVRRAKQLGLPLVNVEYVYECRRLQAGQTPIDISKFIVKSVEDQE</sequence>
<feature type="domain" description="BRCT" evidence="1">
    <location>
        <begin position="6"/>
        <end position="84"/>
    </location>
</feature>
<name>A0A8S3FX11_9BILA</name>
<dbReference type="AlphaFoldDB" id="A0A8S3FX11"/>
<comment type="caution">
    <text evidence="2">The sequence shown here is derived from an EMBL/GenBank/DDBJ whole genome shotgun (WGS) entry which is preliminary data.</text>
</comment>
<dbReference type="PROSITE" id="PS50172">
    <property type="entry name" value="BRCT"/>
    <property type="match status" value="1"/>
</dbReference>
<dbReference type="SUPFAM" id="SSF52113">
    <property type="entry name" value="BRCT domain"/>
    <property type="match status" value="1"/>
</dbReference>
<feature type="non-terminal residue" evidence="2">
    <location>
        <position position="1"/>
    </location>
</feature>
<evidence type="ECO:0000313" key="3">
    <source>
        <dbReference type="Proteomes" id="UP000681720"/>
    </source>
</evidence>
<evidence type="ECO:0000259" key="1">
    <source>
        <dbReference type="PROSITE" id="PS50172"/>
    </source>
</evidence>
<protein>
    <recommendedName>
        <fullName evidence="1">BRCT domain-containing protein</fullName>
    </recommendedName>
</protein>
<accession>A0A8S3FX11</accession>
<evidence type="ECO:0000313" key="2">
    <source>
        <dbReference type="EMBL" id="CAF5144114.1"/>
    </source>
</evidence>
<dbReference type="InterPro" id="IPR001357">
    <property type="entry name" value="BRCT_dom"/>
</dbReference>
<dbReference type="SMART" id="SM00292">
    <property type="entry name" value="BRCT"/>
    <property type="match status" value="1"/>
</dbReference>
<dbReference type="Gene3D" id="3.40.50.10190">
    <property type="entry name" value="BRCT domain"/>
    <property type="match status" value="1"/>
</dbReference>
<dbReference type="Pfam" id="PF00533">
    <property type="entry name" value="BRCT"/>
    <property type="match status" value="1"/>
</dbReference>
<reference evidence="2" key="1">
    <citation type="submission" date="2021-02" db="EMBL/GenBank/DDBJ databases">
        <authorList>
            <person name="Nowell W R."/>
        </authorList>
    </citation>
    <scope>NUCLEOTIDE SEQUENCE</scope>
</reference>
<gene>
    <name evidence="2" type="ORF">GIL414_LOCUS64652</name>
</gene>
<proteinExistence type="predicted"/>
<organism evidence="2 3">
    <name type="scientific">Rotaria magnacalcarata</name>
    <dbReference type="NCBI Taxonomy" id="392030"/>
    <lineage>
        <taxon>Eukaryota</taxon>
        <taxon>Metazoa</taxon>
        <taxon>Spiralia</taxon>
        <taxon>Gnathifera</taxon>
        <taxon>Rotifera</taxon>
        <taxon>Eurotatoria</taxon>
        <taxon>Bdelloidea</taxon>
        <taxon>Philodinida</taxon>
        <taxon>Philodinidae</taxon>
        <taxon>Rotaria</taxon>
    </lineage>
</organism>